<keyword evidence="13" id="KW-0418">Kinase</keyword>
<evidence type="ECO:0000259" key="10">
    <source>
        <dbReference type="PROSITE" id="PS01124"/>
    </source>
</evidence>
<keyword evidence="4" id="KW-0805">Transcription regulation</keyword>
<keyword evidence="9" id="KW-0812">Transmembrane</keyword>
<dbReference type="EC" id="2.7.13.3" evidence="2"/>
<evidence type="ECO:0000256" key="8">
    <source>
        <dbReference type="SAM" id="MobiDB-lite"/>
    </source>
</evidence>
<dbReference type="PANTHER" id="PTHR43547:SF2">
    <property type="entry name" value="HYBRID SIGNAL TRANSDUCTION HISTIDINE KINASE C"/>
    <property type="match status" value="1"/>
</dbReference>
<dbReference type="EMBL" id="BLAU01000001">
    <property type="protein sequence ID" value="GET22325.1"/>
    <property type="molecule type" value="Genomic_DNA"/>
</dbReference>
<keyword evidence="3 7" id="KW-0597">Phosphoprotein</keyword>
<dbReference type="InterPro" id="IPR005467">
    <property type="entry name" value="His_kinase_dom"/>
</dbReference>
<dbReference type="PROSITE" id="PS50110">
    <property type="entry name" value="RESPONSE_REGULATORY"/>
    <property type="match status" value="1"/>
</dbReference>
<dbReference type="CDD" id="cd17574">
    <property type="entry name" value="REC_OmpR"/>
    <property type="match status" value="1"/>
</dbReference>
<feature type="domain" description="Histidine kinase" evidence="11">
    <location>
        <begin position="824"/>
        <end position="1043"/>
    </location>
</feature>
<dbReference type="Pfam" id="PF02518">
    <property type="entry name" value="HATPase_c"/>
    <property type="match status" value="1"/>
</dbReference>
<dbReference type="Pfam" id="PF07495">
    <property type="entry name" value="Y_Y_Y"/>
    <property type="match status" value="1"/>
</dbReference>
<dbReference type="SUPFAM" id="SSF47384">
    <property type="entry name" value="Homodimeric domain of signal transducing histidine kinase"/>
    <property type="match status" value="1"/>
</dbReference>
<keyword evidence="6" id="KW-0804">Transcription</keyword>
<sequence length="1338" mass="153321">MRDKQGFMWFGTTSGLNRYDGYSFKVFTHNPSDSTSIDNNIIAAISEDCNGKLWVRTQNGFNVYDPKTETFSFSNSPVLQKHPEFISHFINLFTDSENKSWLMTSGYGVFRFDTLHQDIVPVEHLANKNGIKATSDVIAMAEDSKGNLWLIHQDGYLEMKPKGSMKAKIQASFLHDRYPGEQLDCRIFIDKDDDIWISTQDHAIGLFYYEPATGKLVHIDQASRPTHTNTNIITGITQDSDGNIWIATDHGGINLLDKKDFTIRYLTHETYNVHSIAHNSVTAMFRDSEGIIWIGTYKEGISYYHKNLILFNTIRYTPQNEEGLNFGDINCFAEDKKGNLWIGTNGGGLNYYNRKTGKFTHYVHHDDDPNSLSNDVIVSLFIDHENKLWIGTYFGGLNRFDGKKFTHYTHNPKDSTSISDNNIWSIFEDSFNNLWIGTLGGGLDRFNRDTESFQHFRTGGANSIVSNVIISLVEDKQNRLWIGTPDGLSILNTRNQKFSKLLHNDKDTTTLSSNTVNCLLADSRGWIWVGTPEGLNVYDEHTGQFRRILKSNGLPTNNVVSIVEDQQHNIWLGTIKGLVQIFVKGDQVSDFAVRIKQYDDEDGLQAKEFNERAAYVTRNGQLFFGGPNGINFFSPENLIENKNTPKVVFTNLQVFNQTIRVGEKFNRRVLLPQSVTDTKEITLKHAENFFSVAFSTLSYFHPEKNQFAYKLEGFNNSWIYTDWKNRRATFTNLDPGEYTLRVRASNNNGYWNQEGATLKINILPPFWQTIYAYVAYVLIILLIIWLWRQRIIRREHEKFEIEREKIKARRLHDLDMLKLRFFTNISHEFRTPLTLIITPIEQLLQKAKDNDEKKHLQLIYRNSRRLLSLVNQLLDFRKLEFQEIKLRPSEGEIVSFIRETTESFSDLSEKKNIHLYFQTDVENVTAYFDHDKLEKILLNLLSNAFKYTSENGDVHVAVRLDEKEQPTIEISISDTGIGIPEEKQQRIFERFFQDETNGSDYNQGSGIGLALVNEYVKLQNGTITVESEPGKGSCFRVTLPLVFGKETSAEAEQASWKRQPAAQPSVVMEPETAEESETTGKPAKSTKPVLLLVEDNEDFRFYLKDNFKLTFEVLEAGDGHTGWEIASKSLPDLIISDVMMPVMDGIELCRKVKTTAETSHIPVILLTAKVADNQKMEGFDVGADDYITKPFNFKLLESRIKNLLAQRRKLQKAFRKKIDVSPSEIEITSLDEIFIQKAIDLVEKNIANSQFSVQEMSSELGMSRVNLYKKISSLTGQTPVEFIRTIRLKRAAQFLKQGQLTVSEVAYRVGYNDPKYFARQFKNEFSITPSQYGKNGNG</sequence>
<feature type="modified residue" description="4-aspartylphosphate" evidence="7">
    <location>
        <position position="1137"/>
    </location>
</feature>
<dbReference type="InterPro" id="IPR003594">
    <property type="entry name" value="HATPase_dom"/>
</dbReference>
<dbReference type="Gene3D" id="2.60.40.10">
    <property type="entry name" value="Immunoglobulins"/>
    <property type="match status" value="1"/>
</dbReference>
<keyword evidence="9" id="KW-1133">Transmembrane helix</keyword>
<evidence type="ECO:0000259" key="12">
    <source>
        <dbReference type="PROSITE" id="PS50110"/>
    </source>
</evidence>
<dbReference type="InterPro" id="IPR004358">
    <property type="entry name" value="Sig_transdc_His_kin-like_C"/>
</dbReference>
<dbReference type="PROSITE" id="PS00041">
    <property type="entry name" value="HTH_ARAC_FAMILY_1"/>
    <property type="match status" value="1"/>
</dbReference>
<dbReference type="SMART" id="SM00387">
    <property type="entry name" value="HATPase_c"/>
    <property type="match status" value="1"/>
</dbReference>
<feature type="transmembrane region" description="Helical" evidence="9">
    <location>
        <begin position="770"/>
        <end position="787"/>
    </location>
</feature>
<dbReference type="SUPFAM" id="SSF63829">
    <property type="entry name" value="Calcium-dependent phosphotriesterase"/>
    <property type="match status" value="3"/>
</dbReference>
<dbReference type="SMART" id="SM00388">
    <property type="entry name" value="HisKA"/>
    <property type="match status" value="1"/>
</dbReference>
<evidence type="ECO:0000313" key="14">
    <source>
        <dbReference type="Proteomes" id="UP000396862"/>
    </source>
</evidence>
<evidence type="ECO:0000256" key="4">
    <source>
        <dbReference type="ARBA" id="ARBA00023015"/>
    </source>
</evidence>
<dbReference type="Gene3D" id="1.10.287.130">
    <property type="match status" value="1"/>
</dbReference>
<dbReference type="InterPro" id="IPR018062">
    <property type="entry name" value="HTH_AraC-typ_CS"/>
</dbReference>
<dbReference type="InterPro" id="IPR015943">
    <property type="entry name" value="WD40/YVTN_repeat-like_dom_sf"/>
</dbReference>
<dbReference type="SMART" id="SM00342">
    <property type="entry name" value="HTH_ARAC"/>
    <property type="match status" value="1"/>
</dbReference>
<feature type="domain" description="HTH araC/xylS-type" evidence="10">
    <location>
        <begin position="1236"/>
        <end position="1335"/>
    </location>
</feature>
<dbReference type="Gene3D" id="1.10.10.60">
    <property type="entry name" value="Homeodomain-like"/>
    <property type="match status" value="2"/>
</dbReference>
<proteinExistence type="predicted"/>
<evidence type="ECO:0000256" key="6">
    <source>
        <dbReference type="ARBA" id="ARBA00023163"/>
    </source>
</evidence>
<dbReference type="SMART" id="SM00448">
    <property type="entry name" value="REC"/>
    <property type="match status" value="1"/>
</dbReference>
<dbReference type="CDD" id="cd16922">
    <property type="entry name" value="HATPase_EvgS-ArcB-TorS-like"/>
    <property type="match status" value="1"/>
</dbReference>
<evidence type="ECO:0000256" key="3">
    <source>
        <dbReference type="ARBA" id="ARBA00022553"/>
    </source>
</evidence>
<dbReference type="InterPro" id="IPR013783">
    <property type="entry name" value="Ig-like_fold"/>
</dbReference>
<dbReference type="InterPro" id="IPR011006">
    <property type="entry name" value="CheY-like_superfamily"/>
</dbReference>
<dbReference type="Pfam" id="PF00512">
    <property type="entry name" value="HisKA"/>
    <property type="match status" value="1"/>
</dbReference>
<dbReference type="Pfam" id="PF00072">
    <property type="entry name" value="Response_reg"/>
    <property type="match status" value="1"/>
</dbReference>
<dbReference type="Gene3D" id="3.40.50.2300">
    <property type="match status" value="1"/>
</dbReference>
<name>A0ABQ0ZLI5_9BACT</name>
<keyword evidence="5" id="KW-0238">DNA-binding</keyword>
<feature type="region of interest" description="Disordered" evidence="8">
    <location>
        <begin position="1052"/>
        <end position="1084"/>
    </location>
</feature>
<dbReference type="InterPro" id="IPR018060">
    <property type="entry name" value="HTH_AraC"/>
</dbReference>
<dbReference type="InterPro" id="IPR009057">
    <property type="entry name" value="Homeodomain-like_sf"/>
</dbReference>
<evidence type="ECO:0000256" key="1">
    <source>
        <dbReference type="ARBA" id="ARBA00000085"/>
    </source>
</evidence>
<dbReference type="SUPFAM" id="SSF52172">
    <property type="entry name" value="CheY-like"/>
    <property type="match status" value="1"/>
</dbReference>
<keyword evidence="14" id="KW-1185">Reference proteome</keyword>
<dbReference type="InterPro" id="IPR003661">
    <property type="entry name" value="HisK_dim/P_dom"/>
</dbReference>
<dbReference type="SUPFAM" id="SSF55874">
    <property type="entry name" value="ATPase domain of HSP90 chaperone/DNA topoisomerase II/histidine kinase"/>
    <property type="match status" value="1"/>
</dbReference>
<dbReference type="PANTHER" id="PTHR43547">
    <property type="entry name" value="TWO-COMPONENT HISTIDINE KINASE"/>
    <property type="match status" value="1"/>
</dbReference>
<dbReference type="PROSITE" id="PS01124">
    <property type="entry name" value="HTH_ARAC_FAMILY_2"/>
    <property type="match status" value="1"/>
</dbReference>
<organism evidence="13 14">
    <name type="scientific">Prolixibacter denitrificans</name>
    <dbReference type="NCBI Taxonomy" id="1541063"/>
    <lineage>
        <taxon>Bacteria</taxon>
        <taxon>Pseudomonadati</taxon>
        <taxon>Bacteroidota</taxon>
        <taxon>Bacteroidia</taxon>
        <taxon>Marinilabiliales</taxon>
        <taxon>Prolixibacteraceae</taxon>
        <taxon>Prolixibacter</taxon>
    </lineage>
</organism>
<protein>
    <recommendedName>
        <fullName evidence="2">histidine kinase</fullName>
        <ecNumber evidence="2">2.7.13.3</ecNumber>
    </recommendedName>
</protein>
<keyword evidence="9" id="KW-0472">Membrane</keyword>
<feature type="domain" description="Response regulatory" evidence="12">
    <location>
        <begin position="1089"/>
        <end position="1204"/>
    </location>
</feature>
<dbReference type="Proteomes" id="UP000396862">
    <property type="component" value="Unassembled WGS sequence"/>
</dbReference>
<keyword evidence="13" id="KW-0808">Transferase</keyword>
<evidence type="ECO:0000256" key="5">
    <source>
        <dbReference type="ARBA" id="ARBA00023125"/>
    </source>
</evidence>
<dbReference type="GO" id="GO:0016301">
    <property type="term" value="F:kinase activity"/>
    <property type="evidence" value="ECO:0007669"/>
    <property type="project" value="UniProtKB-KW"/>
</dbReference>
<dbReference type="InterPro" id="IPR011110">
    <property type="entry name" value="Reg_prop"/>
</dbReference>
<dbReference type="InterPro" id="IPR001789">
    <property type="entry name" value="Sig_transdc_resp-reg_receiver"/>
</dbReference>
<evidence type="ECO:0000256" key="7">
    <source>
        <dbReference type="PROSITE-ProRule" id="PRU00169"/>
    </source>
</evidence>
<dbReference type="Gene3D" id="3.30.565.10">
    <property type="entry name" value="Histidine kinase-like ATPase, C-terminal domain"/>
    <property type="match status" value="1"/>
</dbReference>
<evidence type="ECO:0000256" key="9">
    <source>
        <dbReference type="SAM" id="Phobius"/>
    </source>
</evidence>
<evidence type="ECO:0000256" key="2">
    <source>
        <dbReference type="ARBA" id="ARBA00012438"/>
    </source>
</evidence>
<dbReference type="PRINTS" id="PR00344">
    <property type="entry name" value="BCTRLSENSOR"/>
</dbReference>
<dbReference type="InterPro" id="IPR036890">
    <property type="entry name" value="HATPase_C_sf"/>
</dbReference>
<dbReference type="PROSITE" id="PS50109">
    <property type="entry name" value="HIS_KIN"/>
    <property type="match status" value="1"/>
</dbReference>
<evidence type="ECO:0000259" key="11">
    <source>
        <dbReference type="PROSITE" id="PS50109"/>
    </source>
</evidence>
<dbReference type="SUPFAM" id="SSF46689">
    <property type="entry name" value="Homeodomain-like"/>
    <property type="match status" value="1"/>
</dbReference>
<comment type="caution">
    <text evidence="13">The sequence shown here is derived from an EMBL/GenBank/DDBJ whole genome shotgun (WGS) entry which is preliminary data.</text>
</comment>
<comment type="catalytic activity">
    <reaction evidence="1">
        <text>ATP + protein L-histidine = ADP + protein N-phospho-L-histidine.</text>
        <dbReference type="EC" id="2.7.13.3"/>
    </reaction>
</comment>
<reference evidence="13 14" key="1">
    <citation type="submission" date="2019-10" db="EMBL/GenBank/DDBJ databases">
        <title>Prolixibacter strains distinguished by the presence of nitrate reductase genes were adept at nitrate-dependent anaerobic corrosion of metallic iron and carbon steel.</title>
        <authorList>
            <person name="Iino T."/>
            <person name="Shono N."/>
            <person name="Ito K."/>
            <person name="Nakamura R."/>
            <person name="Sueoka K."/>
            <person name="Harayama S."/>
            <person name="Ohkuma M."/>
        </authorList>
    </citation>
    <scope>NUCLEOTIDE SEQUENCE [LARGE SCALE GENOMIC DNA]</scope>
    <source>
        <strain evidence="13 14">MIC1-1</strain>
    </source>
</reference>
<dbReference type="Gene3D" id="2.130.10.10">
    <property type="entry name" value="YVTN repeat-like/Quinoprotein amine dehydrogenase"/>
    <property type="match status" value="2"/>
</dbReference>
<gene>
    <name evidence="13" type="ORF">JCM18694_25710</name>
</gene>
<accession>A0ABQ0ZLI5</accession>
<evidence type="ECO:0000313" key="13">
    <source>
        <dbReference type="EMBL" id="GET22325.1"/>
    </source>
</evidence>
<dbReference type="InterPro" id="IPR036097">
    <property type="entry name" value="HisK_dim/P_sf"/>
</dbReference>
<dbReference type="Pfam" id="PF07494">
    <property type="entry name" value="Reg_prop"/>
    <property type="match status" value="8"/>
</dbReference>
<dbReference type="Pfam" id="PF12833">
    <property type="entry name" value="HTH_18"/>
    <property type="match status" value="1"/>
</dbReference>
<dbReference type="CDD" id="cd00082">
    <property type="entry name" value="HisKA"/>
    <property type="match status" value="1"/>
</dbReference>
<dbReference type="InterPro" id="IPR011123">
    <property type="entry name" value="Y_Y_Y"/>
</dbReference>